<evidence type="ECO:0000313" key="1">
    <source>
        <dbReference type="EMBL" id="MET1253646.1"/>
    </source>
</evidence>
<dbReference type="Gene3D" id="3.40.30.10">
    <property type="entry name" value="Glutaredoxin"/>
    <property type="match status" value="1"/>
</dbReference>
<reference evidence="1 2" key="1">
    <citation type="submission" date="2024-06" db="EMBL/GenBank/DDBJ databases">
        <authorList>
            <person name="Li F."/>
        </authorList>
    </citation>
    <scope>NUCLEOTIDE SEQUENCE [LARGE SCALE GENOMIC DNA]</scope>
    <source>
        <strain evidence="1 2">GXAS 311</strain>
    </source>
</reference>
<dbReference type="Pfam" id="PF00578">
    <property type="entry name" value="AhpC-TSA"/>
    <property type="match status" value="1"/>
</dbReference>
<dbReference type="InterPro" id="IPR050553">
    <property type="entry name" value="Thioredoxin_ResA/DsbE_sf"/>
</dbReference>
<dbReference type="InterPro" id="IPR036249">
    <property type="entry name" value="Thioredoxin-like_sf"/>
</dbReference>
<dbReference type="PANTHER" id="PTHR42852">
    <property type="entry name" value="THIOL:DISULFIDE INTERCHANGE PROTEIN DSBE"/>
    <property type="match status" value="1"/>
</dbReference>
<dbReference type="CDD" id="cd02966">
    <property type="entry name" value="TlpA_like_family"/>
    <property type="match status" value="1"/>
</dbReference>
<dbReference type="EMBL" id="JBEVCJ010000001">
    <property type="protein sequence ID" value="MET1253646.1"/>
    <property type="molecule type" value="Genomic_DNA"/>
</dbReference>
<name>A0ABV2BP48_9GAMM</name>
<dbReference type="SUPFAM" id="SSF52833">
    <property type="entry name" value="Thioredoxin-like"/>
    <property type="match status" value="1"/>
</dbReference>
<organism evidence="1 2">
    <name type="scientific">Aliikangiella maris</name>
    <dbReference type="NCBI Taxonomy" id="3162458"/>
    <lineage>
        <taxon>Bacteria</taxon>
        <taxon>Pseudomonadati</taxon>
        <taxon>Pseudomonadota</taxon>
        <taxon>Gammaproteobacteria</taxon>
        <taxon>Oceanospirillales</taxon>
        <taxon>Pleioneaceae</taxon>
        <taxon>Aliikangiella</taxon>
    </lineage>
</organism>
<dbReference type="InterPro" id="IPR000866">
    <property type="entry name" value="AhpC/TSA"/>
</dbReference>
<gene>
    <name evidence="1" type="ORF">ABVT43_00760</name>
</gene>
<proteinExistence type="predicted"/>
<dbReference type="PANTHER" id="PTHR42852:SF13">
    <property type="entry name" value="PROTEIN DIPZ"/>
    <property type="match status" value="1"/>
</dbReference>
<keyword evidence="2" id="KW-1185">Reference proteome</keyword>
<dbReference type="PROSITE" id="PS51352">
    <property type="entry name" value="THIOREDOXIN_2"/>
    <property type="match status" value="1"/>
</dbReference>
<sequence length="157" mass="17647">MKTIAYFIRTILFGFGLILTGCTQNGQFTLLDGKSYSLDDFSGQWVIINFWAEWCSPCLEEIPELNKLANQEQAFKVTVIGVSYDQLTLNQLTDTVKKWQIEYPVIATEPVPILPFELPPTLPTNYLLNPDGKIVAKLVGTQTYESLNAAILKAQNK</sequence>
<accession>A0ABV2BP48</accession>
<evidence type="ECO:0000313" key="2">
    <source>
        <dbReference type="Proteomes" id="UP001548189"/>
    </source>
</evidence>
<dbReference type="PROSITE" id="PS51257">
    <property type="entry name" value="PROKAR_LIPOPROTEIN"/>
    <property type="match status" value="1"/>
</dbReference>
<comment type="caution">
    <text evidence="1">The sequence shown here is derived from an EMBL/GenBank/DDBJ whole genome shotgun (WGS) entry which is preliminary data.</text>
</comment>
<protein>
    <submittedName>
        <fullName evidence="1">TlpA disulfide reductase family protein</fullName>
    </submittedName>
</protein>
<dbReference type="InterPro" id="IPR013766">
    <property type="entry name" value="Thioredoxin_domain"/>
</dbReference>
<dbReference type="Proteomes" id="UP001548189">
    <property type="component" value="Unassembled WGS sequence"/>
</dbReference>